<protein>
    <submittedName>
        <fullName evidence="1">Uncharacterized protein</fullName>
    </submittedName>
</protein>
<gene>
    <name evidence="1" type="ORF">BDN72DRAFT_452059</name>
</gene>
<organism evidence="1 2">
    <name type="scientific">Pluteus cervinus</name>
    <dbReference type="NCBI Taxonomy" id="181527"/>
    <lineage>
        <taxon>Eukaryota</taxon>
        <taxon>Fungi</taxon>
        <taxon>Dikarya</taxon>
        <taxon>Basidiomycota</taxon>
        <taxon>Agaricomycotina</taxon>
        <taxon>Agaricomycetes</taxon>
        <taxon>Agaricomycetidae</taxon>
        <taxon>Agaricales</taxon>
        <taxon>Pluteineae</taxon>
        <taxon>Pluteaceae</taxon>
        <taxon>Pluteus</taxon>
    </lineage>
</organism>
<proteinExistence type="predicted"/>
<evidence type="ECO:0000313" key="1">
    <source>
        <dbReference type="EMBL" id="TFK75706.1"/>
    </source>
</evidence>
<sequence length="167" mass="18945">MPPSSVGTVEDDLLIQLNKLRPMHHHFIFQGSAGVHHPKTPRCPIERALPHYSLLSIHGTLENSFICYVSVSLPHSQAGVRIRFPVQSTRLPDFPPAPLRCRTLAILTPNSSPWSSLSRRPRVRKTFAGWNVSVRLTLLSPLVPKRHRAVDMSYCDKLNLEHDHDRL</sequence>
<name>A0ACD3BDI4_9AGAR</name>
<keyword evidence="2" id="KW-1185">Reference proteome</keyword>
<accession>A0ACD3BDI4</accession>
<dbReference type="Proteomes" id="UP000308600">
    <property type="component" value="Unassembled WGS sequence"/>
</dbReference>
<evidence type="ECO:0000313" key="2">
    <source>
        <dbReference type="Proteomes" id="UP000308600"/>
    </source>
</evidence>
<reference evidence="1 2" key="1">
    <citation type="journal article" date="2019" name="Nat. Ecol. Evol.">
        <title>Megaphylogeny resolves global patterns of mushroom evolution.</title>
        <authorList>
            <person name="Varga T."/>
            <person name="Krizsan K."/>
            <person name="Foldi C."/>
            <person name="Dima B."/>
            <person name="Sanchez-Garcia M."/>
            <person name="Sanchez-Ramirez S."/>
            <person name="Szollosi G.J."/>
            <person name="Szarkandi J.G."/>
            <person name="Papp V."/>
            <person name="Albert L."/>
            <person name="Andreopoulos W."/>
            <person name="Angelini C."/>
            <person name="Antonin V."/>
            <person name="Barry K.W."/>
            <person name="Bougher N.L."/>
            <person name="Buchanan P."/>
            <person name="Buyck B."/>
            <person name="Bense V."/>
            <person name="Catcheside P."/>
            <person name="Chovatia M."/>
            <person name="Cooper J."/>
            <person name="Damon W."/>
            <person name="Desjardin D."/>
            <person name="Finy P."/>
            <person name="Geml J."/>
            <person name="Haridas S."/>
            <person name="Hughes K."/>
            <person name="Justo A."/>
            <person name="Karasinski D."/>
            <person name="Kautmanova I."/>
            <person name="Kiss B."/>
            <person name="Kocsube S."/>
            <person name="Kotiranta H."/>
            <person name="LaButti K.M."/>
            <person name="Lechner B.E."/>
            <person name="Liimatainen K."/>
            <person name="Lipzen A."/>
            <person name="Lukacs Z."/>
            <person name="Mihaltcheva S."/>
            <person name="Morgado L.N."/>
            <person name="Niskanen T."/>
            <person name="Noordeloos M.E."/>
            <person name="Ohm R.A."/>
            <person name="Ortiz-Santana B."/>
            <person name="Ovrebo C."/>
            <person name="Racz N."/>
            <person name="Riley R."/>
            <person name="Savchenko A."/>
            <person name="Shiryaev A."/>
            <person name="Soop K."/>
            <person name="Spirin V."/>
            <person name="Szebenyi C."/>
            <person name="Tomsovsky M."/>
            <person name="Tulloss R.E."/>
            <person name="Uehling J."/>
            <person name="Grigoriev I.V."/>
            <person name="Vagvolgyi C."/>
            <person name="Papp T."/>
            <person name="Martin F.M."/>
            <person name="Miettinen O."/>
            <person name="Hibbett D.S."/>
            <person name="Nagy L.G."/>
        </authorList>
    </citation>
    <scope>NUCLEOTIDE SEQUENCE [LARGE SCALE GENOMIC DNA]</scope>
    <source>
        <strain evidence="1 2">NL-1719</strain>
    </source>
</reference>
<dbReference type="EMBL" id="ML208262">
    <property type="protein sequence ID" value="TFK75706.1"/>
    <property type="molecule type" value="Genomic_DNA"/>
</dbReference>